<dbReference type="Proteomes" id="UP000231962">
    <property type="component" value="Unassembled WGS sequence"/>
</dbReference>
<sequence>MLNTIRPDPDEFELLSMLCVESIQSELSENQSKNVQNIFLRRPDLIKKYANYLDFSNLFSEWKEGSLKINSPSRRIFRFNFFQKSLPWTALFASFLITLTIFLYEKEKNISLIESTRGLNRKVENQKNQQSEFAIPVVLELKDGRSFYGKLSKEERSLILSRENSTLKFREGSMHSIQLVHEEHND</sequence>
<keyword evidence="1" id="KW-0472">Membrane</keyword>
<keyword evidence="4" id="KW-1185">Reference proteome</keyword>
<dbReference type="EMBL" id="NPDY01000007">
    <property type="protein sequence ID" value="PJZ69716.1"/>
    <property type="molecule type" value="Genomic_DNA"/>
</dbReference>
<proteinExistence type="predicted"/>
<comment type="caution">
    <text evidence="3">The sequence shown here is derived from an EMBL/GenBank/DDBJ whole genome shotgun (WGS) entry which is preliminary data.</text>
</comment>
<evidence type="ECO:0000313" key="5">
    <source>
        <dbReference type="Proteomes" id="UP000231990"/>
    </source>
</evidence>
<evidence type="ECO:0000313" key="4">
    <source>
        <dbReference type="Proteomes" id="UP000231962"/>
    </source>
</evidence>
<evidence type="ECO:0000313" key="3">
    <source>
        <dbReference type="EMBL" id="PJZ73069.1"/>
    </source>
</evidence>
<keyword evidence="1" id="KW-1133">Transmembrane helix</keyword>
<dbReference type="Proteomes" id="UP000231990">
    <property type="component" value="Unassembled WGS sequence"/>
</dbReference>
<reference evidence="4 5" key="1">
    <citation type="submission" date="2017-07" db="EMBL/GenBank/DDBJ databases">
        <title>Leptospira spp. isolated from tropical soils.</title>
        <authorList>
            <person name="Thibeaux R."/>
            <person name="Iraola G."/>
            <person name="Ferres I."/>
            <person name="Bierque E."/>
            <person name="Girault D."/>
            <person name="Soupe-Gilbert M.-E."/>
            <person name="Picardeau M."/>
            <person name="Goarant C."/>
        </authorList>
    </citation>
    <scope>NUCLEOTIDE SEQUENCE [LARGE SCALE GENOMIC DNA]</scope>
    <source>
        <strain evidence="3 5">FH1-B-B1</strain>
        <strain evidence="2 4">FH1-B-C1</strain>
    </source>
</reference>
<gene>
    <name evidence="2" type="ORF">CH360_08960</name>
    <name evidence="3" type="ORF">CH373_11275</name>
</gene>
<dbReference type="RefSeq" id="WP_100713697.1">
    <property type="nucleotide sequence ID" value="NZ_NPDY01000007.1"/>
</dbReference>
<feature type="transmembrane region" description="Helical" evidence="1">
    <location>
        <begin position="85"/>
        <end position="104"/>
    </location>
</feature>
<protein>
    <submittedName>
        <fullName evidence="3">Uncharacterized protein</fullName>
    </submittedName>
</protein>
<dbReference type="EMBL" id="NPDZ01000006">
    <property type="protein sequence ID" value="PJZ73069.1"/>
    <property type="molecule type" value="Genomic_DNA"/>
</dbReference>
<evidence type="ECO:0000256" key="1">
    <source>
        <dbReference type="SAM" id="Phobius"/>
    </source>
</evidence>
<keyword evidence="1" id="KW-0812">Transmembrane</keyword>
<name>A0A2M9ZM34_9LEPT</name>
<evidence type="ECO:0000313" key="2">
    <source>
        <dbReference type="EMBL" id="PJZ69716.1"/>
    </source>
</evidence>
<accession>A0A2M9ZM34</accession>
<dbReference type="AlphaFoldDB" id="A0A2M9ZM34"/>
<organism evidence="3 5">
    <name type="scientific">Leptospira perolatii</name>
    <dbReference type="NCBI Taxonomy" id="2023191"/>
    <lineage>
        <taxon>Bacteria</taxon>
        <taxon>Pseudomonadati</taxon>
        <taxon>Spirochaetota</taxon>
        <taxon>Spirochaetia</taxon>
        <taxon>Leptospirales</taxon>
        <taxon>Leptospiraceae</taxon>
        <taxon>Leptospira</taxon>
    </lineage>
</organism>